<keyword evidence="1" id="KW-1133">Transmembrane helix</keyword>
<organism evidence="2">
    <name type="scientific">Candidatus Kentrum sp. DK</name>
    <dbReference type="NCBI Taxonomy" id="2126562"/>
    <lineage>
        <taxon>Bacteria</taxon>
        <taxon>Pseudomonadati</taxon>
        <taxon>Pseudomonadota</taxon>
        <taxon>Gammaproteobacteria</taxon>
        <taxon>Candidatus Kentrum</taxon>
    </lineage>
</organism>
<evidence type="ECO:0000313" key="2">
    <source>
        <dbReference type="EMBL" id="VFJ47431.1"/>
    </source>
</evidence>
<name>A0A450S6H2_9GAMM</name>
<feature type="transmembrane region" description="Helical" evidence="1">
    <location>
        <begin position="46"/>
        <end position="65"/>
    </location>
</feature>
<feature type="transmembrane region" description="Helical" evidence="1">
    <location>
        <begin position="6"/>
        <end position="25"/>
    </location>
</feature>
<reference evidence="2" key="1">
    <citation type="submission" date="2019-02" db="EMBL/GenBank/DDBJ databases">
        <authorList>
            <person name="Gruber-Vodicka R. H."/>
            <person name="Seah K. B. B."/>
        </authorList>
    </citation>
    <scope>NUCLEOTIDE SEQUENCE</scope>
    <source>
        <strain evidence="2">BECK_DK161</strain>
    </source>
</reference>
<accession>A0A450S6H2</accession>
<evidence type="ECO:0000256" key="1">
    <source>
        <dbReference type="SAM" id="Phobius"/>
    </source>
</evidence>
<keyword evidence="1" id="KW-0812">Transmembrane</keyword>
<proteinExistence type="predicted"/>
<keyword evidence="1" id="KW-0472">Membrane</keyword>
<feature type="transmembrane region" description="Helical" evidence="1">
    <location>
        <begin position="71"/>
        <end position="92"/>
    </location>
</feature>
<dbReference type="EMBL" id="CAADEY010000018">
    <property type="protein sequence ID" value="VFJ47431.1"/>
    <property type="molecule type" value="Genomic_DNA"/>
</dbReference>
<dbReference type="AlphaFoldDB" id="A0A450S6H2"/>
<protein>
    <submittedName>
        <fullName evidence="2">Uncharacterized protein</fullName>
    </submittedName>
</protein>
<gene>
    <name evidence="2" type="ORF">BECKDK2373C_GA0170839_101829</name>
</gene>
<feature type="transmembrane region" description="Helical" evidence="1">
    <location>
        <begin position="128"/>
        <end position="146"/>
    </location>
</feature>
<sequence length="149" mass="16571">MEEIQIPGLVSLLIGLQFASFGWRIHREITVGDLGEKTWFPILDKLNLASMFITFLACILLPLVTGEFGQISRAVLGSALLLLILHPVNMLGHYELLTESGRLKYSRKIGEKKGIAFEELIYFPRQEAISVGISLLLAVTVGYFVYATS</sequence>